<comment type="similarity">
    <text evidence="1">Belongs to the CAPAB/TerDEXZ family.</text>
</comment>
<dbReference type="Pfam" id="PF02342">
    <property type="entry name" value="TerD"/>
    <property type="match status" value="1"/>
</dbReference>
<evidence type="ECO:0000256" key="1">
    <source>
        <dbReference type="ARBA" id="ARBA00008775"/>
    </source>
</evidence>
<gene>
    <name evidence="3" type="ORF">NN4_33490</name>
</gene>
<evidence type="ECO:0000313" key="3">
    <source>
        <dbReference type="EMBL" id="GEM38830.1"/>
    </source>
</evidence>
<dbReference type="PANTHER" id="PTHR32097">
    <property type="entry name" value="CAMP-BINDING PROTEIN 1-RELATED"/>
    <property type="match status" value="1"/>
</dbReference>
<organism evidence="3 4">
    <name type="scientific">Nocardia ninae NBRC 108245</name>
    <dbReference type="NCBI Taxonomy" id="1210091"/>
    <lineage>
        <taxon>Bacteria</taxon>
        <taxon>Bacillati</taxon>
        <taxon>Actinomycetota</taxon>
        <taxon>Actinomycetes</taxon>
        <taxon>Mycobacteriales</taxon>
        <taxon>Nocardiaceae</taxon>
        <taxon>Nocardia</taxon>
    </lineage>
</organism>
<dbReference type="PANTHER" id="PTHR32097:SF4">
    <property type="entry name" value="GENERAL STRESS PROTEIN 16U"/>
    <property type="match status" value="1"/>
</dbReference>
<dbReference type="CDD" id="cd06974">
    <property type="entry name" value="TerD_like"/>
    <property type="match status" value="1"/>
</dbReference>
<comment type="caution">
    <text evidence="3">The sequence shown here is derived from an EMBL/GenBank/DDBJ whole genome shotgun (WGS) entry which is preliminary data.</text>
</comment>
<proteinExistence type="inferred from homology"/>
<reference evidence="3 4" key="1">
    <citation type="submission" date="2019-07" db="EMBL/GenBank/DDBJ databases">
        <title>Whole genome shotgun sequence of Nocardia ninae NBRC 108245.</title>
        <authorList>
            <person name="Hosoyama A."/>
            <person name="Uohara A."/>
            <person name="Ohji S."/>
            <person name="Ichikawa N."/>
        </authorList>
    </citation>
    <scope>NUCLEOTIDE SEQUENCE [LARGE SCALE GENOMIC DNA]</scope>
    <source>
        <strain evidence="3 4">NBRC 108245</strain>
    </source>
</reference>
<sequence length="706" mass="77107">MSAPRLSKGQNLTLPPHVRRIYAAIGWTDPQIDVDAAALLLGNNGKVSSDSDFVYYNQPAAPGGSVRVLGLRVTDDGVQARIEIDLSKLPSTTRTVAVVGSLDRHCFGELGDLTLTFADENEHVLAEYVIADATTESALQFGEIYRRGDEWKIRAVGQGWTSGLASLATDFGVDIDREAELGPKEAPVDNATSGKAMATGARAATASLSTIERLANPRMNVRPGAAAANRAAAKAAAQTDINSTTPGPSQPEMPLMHSAQHAAGSPYRLWTQARHYCDYELTVDQQNLPAIRSLYPQDFPEKDRVLRPVVELVPEPDGSLGQWAISVRTADRTIGYIGSEDTKRWAGALRRIVASGFVPTTSSRISASEYDGFDEIEFNAYVQIALGEPDDAIPVNDPPTVPYTMLPRSSIIQVTKDHEHFDVLRKFVSHKGYGLLFVTLHENTPGAARAKPHVEVRIDDQRVGQLTPQMSQRFLPMIQHLRGRGLATACWADITGSAVSAKVRIDAVKANEAAPEVLHGSPITIPKLGPASPDPLSYDLTPLRLKLEPLPLIRPLPPPPAPMEPPDGSLVRFDKIGGRYNFVAVRRGSRWETTATGDGRSINEVMSWTHLASRVRKFDIATAWDPVDPHGDARVREYLAVIRFTIGNAYIAAINIRTDAREDGDWYTTTTEQAEEQLPISRRPEWSEIATTARHIQMATAWAPLS</sequence>
<dbReference type="InterPro" id="IPR051324">
    <property type="entry name" value="Stress/Tellurium_Resist"/>
</dbReference>
<name>A0A511MDV3_9NOCA</name>
<evidence type="ECO:0000313" key="4">
    <source>
        <dbReference type="Proteomes" id="UP000321424"/>
    </source>
</evidence>
<feature type="domain" description="TerD" evidence="2">
    <location>
        <begin position="5"/>
        <end position="171"/>
    </location>
</feature>
<dbReference type="OrthoDB" id="9812156at2"/>
<dbReference type="EMBL" id="BJXA01000019">
    <property type="protein sequence ID" value="GEM38830.1"/>
    <property type="molecule type" value="Genomic_DNA"/>
</dbReference>
<dbReference type="Proteomes" id="UP000321424">
    <property type="component" value="Unassembled WGS sequence"/>
</dbReference>
<dbReference type="Gene3D" id="2.60.60.30">
    <property type="entry name" value="sav2460 like domains"/>
    <property type="match status" value="1"/>
</dbReference>
<protein>
    <recommendedName>
        <fullName evidence="2">TerD domain-containing protein</fullName>
    </recommendedName>
</protein>
<keyword evidence="4" id="KW-1185">Reference proteome</keyword>
<evidence type="ECO:0000259" key="2">
    <source>
        <dbReference type="Pfam" id="PF02342"/>
    </source>
</evidence>
<dbReference type="InterPro" id="IPR003325">
    <property type="entry name" value="TerD"/>
</dbReference>
<dbReference type="RefSeq" id="WP_147131615.1">
    <property type="nucleotide sequence ID" value="NZ_BJXA01000019.1"/>
</dbReference>
<accession>A0A511MDV3</accession>
<dbReference type="AlphaFoldDB" id="A0A511MDV3"/>